<dbReference type="Gene3D" id="3.50.50.60">
    <property type="entry name" value="FAD/NAD(P)-binding domain"/>
    <property type="match status" value="1"/>
</dbReference>
<reference evidence="2 3" key="1">
    <citation type="submission" date="2017-01" db="EMBL/GenBank/DDBJ databases">
        <title>Complete genome of Lacinutrix venerupis DOK2-8 isolated from seawater in Dokdo.</title>
        <authorList>
            <person name="Chi W.-J."/>
            <person name="Kim J.H."/>
        </authorList>
    </citation>
    <scope>NUCLEOTIDE SEQUENCE [LARGE SCALE GENOMIC DNA]</scope>
    <source>
        <strain evidence="2 3">DOK2-8</strain>
    </source>
</reference>
<feature type="domain" description="FAD-dependent urate hydroxylase HpyO/Asp monooxygenase CreE-like FAD/NAD(P)-binding" evidence="1">
    <location>
        <begin position="9"/>
        <end position="177"/>
    </location>
</feature>
<name>A0AAC9PWT4_9FLAO</name>
<evidence type="ECO:0000313" key="2">
    <source>
        <dbReference type="EMBL" id="APY00053.1"/>
    </source>
</evidence>
<dbReference type="RefSeq" id="WP_076732912.1">
    <property type="nucleotide sequence ID" value="NZ_CP019352.1"/>
</dbReference>
<evidence type="ECO:0000313" key="3">
    <source>
        <dbReference type="Proteomes" id="UP000187506"/>
    </source>
</evidence>
<dbReference type="PANTHER" id="PTHR40254">
    <property type="entry name" value="BLR0577 PROTEIN"/>
    <property type="match status" value="1"/>
</dbReference>
<sequence>MNQPIKTIAIIGCGPRGLSALENVLIALAKAETKTLPKIIIFEKSSQLGCGAIYNLDQPDTNWLNISERALTIAKRPTLEFENFKVEGFKSYHEWTGKNKDEIINNKHEVFPKRSEIGKYLKARYNTVAKTLEEHNILSVFNAEVIEVENNNPCFTITVKSGKTYNADDVVLTIGHQETECSQQLKNWLKYAKNNNAVNLFLNPYPIKHLLSVNYKTEAHTVGLRGFGLATIDVARAIVKANGGNFEVVDTETNKMKYHPGESSLKLVPFSLDGLPMASKPLNSKIDALFTPSDAKILSFKSELLQIRDNKNYNNGNTFLIESIATVVAHQYIKLGNHAYQHNFTEKELKVITEAYLQDNSFTHDLILSHDNAPEVIIQAYVDMATATKPISLDYCLGQVWRHCEPTLYAMMSHSKLKDSVINQVIALDERMKRYAFGPPIESLQQLLALTYQGTLDLNFVNDPDITLKENGWQLQKHNQVITVDTMINAVLDSPKIEKVIAPIVTNLLSDNLIQPIHSKLGVDTQPNGLVNSNNKRQTLNLAVLGRLAKGSVVGVDAILECFGPRIKDWANGVVERVHDKKTI</sequence>
<organism evidence="2 3">
    <name type="scientific">Lacinutrix venerupis</name>
    <dbReference type="NCBI Taxonomy" id="1486034"/>
    <lineage>
        <taxon>Bacteria</taxon>
        <taxon>Pseudomonadati</taxon>
        <taxon>Bacteroidota</taxon>
        <taxon>Flavobacteriia</taxon>
        <taxon>Flavobacteriales</taxon>
        <taxon>Flavobacteriaceae</taxon>
        <taxon>Lacinutrix</taxon>
    </lineage>
</organism>
<gene>
    <name evidence="2" type="ORF">BWR22_06930</name>
</gene>
<dbReference type="InterPro" id="IPR052189">
    <property type="entry name" value="L-asp_N-monooxygenase_NS-form"/>
</dbReference>
<dbReference type="Proteomes" id="UP000187506">
    <property type="component" value="Chromosome"/>
</dbReference>
<dbReference type="EMBL" id="CP019352">
    <property type="protein sequence ID" value="APY00053.1"/>
    <property type="molecule type" value="Genomic_DNA"/>
</dbReference>
<dbReference type="InterPro" id="IPR038732">
    <property type="entry name" value="HpyO/CreE_NAD-binding"/>
</dbReference>
<dbReference type="PANTHER" id="PTHR40254:SF1">
    <property type="entry name" value="BLR0577 PROTEIN"/>
    <property type="match status" value="1"/>
</dbReference>
<protein>
    <recommendedName>
        <fullName evidence="1">FAD-dependent urate hydroxylase HpyO/Asp monooxygenase CreE-like FAD/NAD(P)-binding domain-containing protein</fullName>
    </recommendedName>
</protein>
<proteinExistence type="predicted"/>
<dbReference type="SUPFAM" id="SSF51905">
    <property type="entry name" value="FAD/NAD(P)-binding domain"/>
    <property type="match status" value="1"/>
</dbReference>
<dbReference type="Pfam" id="PF13454">
    <property type="entry name" value="NAD_binding_9"/>
    <property type="match status" value="1"/>
</dbReference>
<keyword evidence="3" id="KW-1185">Reference proteome</keyword>
<dbReference type="AlphaFoldDB" id="A0AAC9PWT4"/>
<dbReference type="InterPro" id="IPR036188">
    <property type="entry name" value="FAD/NAD-bd_sf"/>
</dbReference>
<dbReference type="KEGG" id="lvn:BWR22_06930"/>
<accession>A0AAC9PWT4</accession>
<evidence type="ECO:0000259" key="1">
    <source>
        <dbReference type="Pfam" id="PF13454"/>
    </source>
</evidence>